<dbReference type="OrthoDB" id="2563011at2759"/>
<feature type="signal peptide" evidence="4">
    <location>
        <begin position="1"/>
        <end position="18"/>
    </location>
</feature>
<dbReference type="PANTHER" id="PTHR47966:SF51">
    <property type="entry name" value="BETA-SITE APP-CLEAVING ENZYME, ISOFORM A-RELATED"/>
    <property type="match status" value="1"/>
</dbReference>
<feature type="domain" description="Peptidase A1" evidence="5">
    <location>
        <begin position="42"/>
        <end position="396"/>
    </location>
</feature>
<feature type="compositionally biased region" description="Polar residues" evidence="2">
    <location>
        <begin position="518"/>
        <end position="538"/>
    </location>
</feature>
<keyword evidence="6" id="KW-0378">Hydrolase</keyword>
<feature type="transmembrane region" description="Helical" evidence="3">
    <location>
        <begin position="428"/>
        <end position="453"/>
    </location>
</feature>
<dbReference type="InterPro" id="IPR033121">
    <property type="entry name" value="PEPTIDASE_A1"/>
</dbReference>
<evidence type="ECO:0000256" key="4">
    <source>
        <dbReference type="SAM" id="SignalP"/>
    </source>
</evidence>
<reference evidence="6 7" key="1">
    <citation type="journal article" date="2016" name="Mol. Biol. Evol.">
        <title>Comparative Genomics of Early-Diverging Mushroom-Forming Fungi Provides Insights into the Origins of Lignocellulose Decay Capabilities.</title>
        <authorList>
            <person name="Nagy L.G."/>
            <person name="Riley R."/>
            <person name="Tritt A."/>
            <person name="Adam C."/>
            <person name="Daum C."/>
            <person name="Floudas D."/>
            <person name="Sun H."/>
            <person name="Yadav J.S."/>
            <person name="Pangilinan J."/>
            <person name="Larsson K.H."/>
            <person name="Matsuura K."/>
            <person name="Barry K."/>
            <person name="Labutti K."/>
            <person name="Kuo R."/>
            <person name="Ohm R.A."/>
            <person name="Bhattacharya S.S."/>
            <person name="Shirouzu T."/>
            <person name="Yoshinaga Y."/>
            <person name="Martin F.M."/>
            <person name="Grigoriev I.V."/>
            <person name="Hibbett D.S."/>
        </authorList>
    </citation>
    <scope>NUCLEOTIDE SEQUENCE [LARGE SCALE GENOMIC DNA]</scope>
    <source>
        <strain evidence="6 7">HHB9708</strain>
    </source>
</reference>
<dbReference type="EMBL" id="KV419422">
    <property type="protein sequence ID" value="KZS90352.1"/>
    <property type="molecule type" value="Genomic_DNA"/>
</dbReference>
<dbReference type="STRING" id="1314777.A0A164R933"/>
<organism evidence="6 7">
    <name type="scientific">Sistotremastrum niveocremeum HHB9708</name>
    <dbReference type="NCBI Taxonomy" id="1314777"/>
    <lineage>
        <taxon>Eukaryota</taxon>
        <taxon>Fungi</taxon>
        <taxon>Dikarya</taxon>
        <taxon>Basidiomycota</taxon>
        <taxon>Agaricomycotina</taxon>
        <taxon>Agaricomycetes</taxon>
        <taxon>Sistotremastrales</taxon>
        <taxon>Sistotremastraceae</taxon>
        <taxon>Sertulicium</taxon>
        <taxon>Sertulicium niveocremeum</taxon>
    </lineage>
</organism>
<keyword evidence="3" id="KW-1133">Transmembrane helix</keyword>
<keyword evidence="6" id="KW-0645">Protease</keyword>
<keyword evidence="3" id="KW-0812">Transmembrane</keyword>
<dbReference type="GO" id="GO:0004190">
    <property type="term" value="F:aspartic-type endopeptidase activity"/>
    <property type="evidence" value="ECO:0007669"/>
    <property type="project" value="InterPro"/>
</dbReference>
<sequence>MFWLPWMLLLTGQLLVEAQLFRRDTVVGTLTIPLALDSNKRYLARVTMGSVGTPQIFNFTLSTTMGYVIVANTGCSNCLAQTDYNPSQSKSEKNLGGNQTINVAGSFATGTLIKEDCTLPEVNGSAWNYPNQTIMAVTSSNQTSQEFFSTEASGIFGMGLTGPNLSFRDTLYGGFFFRNPHLNNFTYGMALNPPYGDDNGAAVQNQSAAGGFLHWEFPDSSAYTGPVTQVSVMNGSEVGGPGAQIQQAPIAASGDWTIQIDGWTAEVNNSQVMHTTPNMATLDPYFPEIYLTQTEAALIYAAIPGSSPSDQGLFTQWTIPCGTQLTWAISVQSTPFIVPSSTLVIQNGTTCVGAIVGWTDPGATTYLLGSSFISAVYMWVICFCDLEEDDELIYFSVIRIFSVGLPGDQPTTIGIAVRSQASHKNVNVGAIVGGVIGGVAVLAIILFGIWFILFKHGHLGPKRDSIGGTRVINASSEPEKAVVVAPLTSPPLTGGSMNKQGFVTDTGDDSVYYPPTPVSSTPGTYGQSAQNESGTPTSPVHIIQDFSHVDPRVTAANRRGGSAGVALATGNSGLVTSVPVDGRGGEAFEIDGGNTSPSPTSPLGNDWVVEPFYPPSQPTVDFQPRRKGEAPEGMAPAPLRIDTRTPAPAYQHSSNGQTELSPTQTLVQPIGDPPARRRRKN</sequence>
<dbReference type="PROSITE" id="PS51767">
    <property type="entry name" value="PEPTIDASE_A1"/>
    <property type="match status" value="1"/>
</dbReference>
<keyword evidence="4" id="KW-0732">Signal</keyword>
<keyword evidence="7" id="KW-1185">Reference proteome</keyword>
<feature type="chain" id="PRO_5007852766" evidence="4">
    <location>
        <begin position="19"/>
        <end position="681"/>
    </location>
</feature>
<proteinExistence type="inferred from homology"/>
<dbReference type="AlphaFoldDB" id="A0A164R933"/>
<feature type="region of interest" description="Disordered" evidence="2">
    <location>
        <begin position="495"/>
        <end position="541"/>
    </location>
</feature>
<dbReference type="PANTHER" id="PTHR47966">
    <property type="entry name" value="BETA-SITE APP-CLEAVING ENZYME, ISOFORM A-RELATED"/>
    <property type="match status" value="1"/>
</dbReference>
<protein>
    <submittedName>
        <fullName evidence="6">Acid protease</fullName>
    </submittedName>
</protein>
<dbReference type="InterPro" id="IPR021109">
    <property type="entry name" value="Peptidase_aspartic_dom_sf"/>
</dbReference>
<evidence type="ECO:0000313" key="7">
    <source>
        <dbReference type="Proteomes" id="UP000076722"/>
    </source>
</evidence>
<feature type="compositionally biased region" description="Polar residues" evidence="2">
    <location>
        <begin position="651"/>
        <end position="667"/>
    </location>
</feature>
<feature type="region of interest" description="Disordered" evidence="2">
    <location>
        <begin position="614"/>
        <end position="681"/>
    </location>
</feature>
<comment type="similarity">
    <text evidence="1">Belongs to the peptidase A1 family.</text>
</comment>
<name>A0A164R933_9AGAM</name>
<dbReference type="Gene3D" id="2.40.70.10">
    <property type="entry name" value="Acid Proteases"/>
    <property type="match status" value="2"/>
</dbReference>
<dbReference type="InterPro" id="IPR001461">
    <property type="entry name" value="Aspartic_peptidase_A1"/>
</dbReference>
<keyword evidence="3" id="KW-0472">Membrane</keyword>
<evidence type="ECO:0000256" key="1">
    <source>
        <dbReference type="ARBA" id="ARBA00007447"/>
    </source>
</evidence>
<dbReference type="Pfam" id="PF00026">
    <property type="entry name" value="Asp"/>
    <property type="match status" value="1"/>
</dbReference>
<gene>
    <name evidence="6" type="ORF">SISNIDRAFT_488557</name>
</gene>
<evidence type="ECO:0000313" key="6">
    <source>
        <dbReference type="EMBL" id="KZS90352.1"/>
    </source>
</evidence>
<dbReference type="SUPFAM" id="SSF50630">
    <property type="entry name" value="Acid proteases"/>
    <property type="match status" value="1"/>
</dbReference>
<evidence type="ECO:0000259" key="5">
    <source>
        <dbReference type="PROSITE" id="PS51767"/>
    </source>
</evidence>
<dbReference type="Proteomes" id="UP000076722">
    <property type="component" value="Unassembled WGS sequence"/>
</dbReference>
<evidence type="ECO:0000256" key="3">
    <source>
        <dbReference type="SAM" id="Phobius"/>
    </source>
</evidence>
<dbReference type="GO" id="GO:0006508">
    <property type="term" value="P:proteolysis"/>
    <property type="evidence" value="ECO:0007669"/>
    <property type="project" value="UniProtKB-KW"/>
</dbReference>
<evidence type="ECO:0000256" key="2">
    <source>
        <dbReference type="SAM" id="MobiDB-lite"/>
    </source>
</evidence>
<accession>A0A164R933</accession>